<comment type="pathway">
    <text evidence="2">Secondary metabolite biosynthesis.</text>
</comment>
<dbReference type="PANTHER" id="PTHR24305:SF107">
    <property type="entry name" value="P450, PUTATIVE (EUROFUNG)-RELATED"/>
    <property type="match status" value="1"/>
</dbReference>
<accession>A0AAN6M7U5</accession>
<comment type="caution">
    <text evidence="10">The sequence shown here is derived from an EMBL/GenBank/DDBJ whole genome shotgun (WGS) entry which is preliminary data.</text>
</comment>
<evidence type="ECO:0000256" key="8">
    <source>
        <dbReference type="PIRSR" id="PIRSR602401-1"/>
    </source>
</evidence>
<proteinExistence type="predicted"/>
<keyword evidence="5" id="KW-0560">Oxidoreductase</keyword>
<dbReference type="GO" id="GO:0004497">
    <property type="term" value="F:monooxygenase activity"/>
    <property type="evidence" value="ECO:0007669"/>
    <property type="project" value="UniProtKB-KW"/>
</dbReference>
<evidence type="ECO:0000256" key="6">
    <source>
        <dbReference type="ARBA" id="ARBA00023004"/>
    </source>
</evidence>
<keyword evidence="4 8" id="KW-0479">Metal-binding</keyword>
<evidence type="ECO:0000256" key="1">
    <source>
        <dbReference type="ARBA" id="ARBA00001971"/>
    </source>
</evidence>
<evidence type="ECO:0000256" key="5">
    <source>
        <dbReference type="ARBA" id="ARBA00023002"/>
    </source>
</evidence>
<dbReference type="GO" id="GO:0020037">
    <property type="term" value="F:heme binding"/>
    <property type="evidence" value="ECO:0007669"/>
    <property type="project" value="InterPro"/>
</dbReference>
<dbReference type="PANTHER" id="PTHR24305">
    <property type="entry name" value="CYTOCHROME P450"/>
    <property type="match status" value="1"/>
</dbReference>
<dbReference type="InterPro" id="IPR002401">
    <property type="entry name" value="Cyt_P450_E_grp-I"/>
</dbReference>
<dbReference type="InterPro" id="IPR036396">
    <property type="entry name" value="Cyt_P450_sf"/>
</dbReference>
<sequence>MIQIPSVSSVAWLALPALSAAVVFFFLRLTAKRRFYRVHDIPKGPHDPIWGHLKVVGEYTQKTKSTYIQALWTEMKQDFSLPDIFYMDMWPFGPQFIVCSSPDAAAMATTVNAFPQADLVRDFFLPTVGTTFIEATNGPLWKEIHQMLAPGLTPTATKTYHDLIVTEAKSLYDRIQRLAVSEGVTEMASQLGIYPFSVIWRIFFGDKPDTSLGLYEASKRLNDISGATGPSLNPIRKWQKEREQAAIVRRLDKEIKKIIQSRFAKVASQRPLPTRANASCLLDRMLLDHIQENAGLPLDDRLARLVLENAKGFLVAGYSTTTDTSSYVVMLLWAFPEALVKLREEHDRVFAKGFDETLQILQGDPGRLNDLPYTTAVIHETLRLFPIGMVVRDPPPGMTSFDYKGKTYPIGQGQSFAVLSHAMHYDPELFDEPKAFKPERFLTEDPSFPRNAYRPFERGLRSCMGQALAMHEMKLALVVLARWFDFELRDHNPVAVPRMRHTDLDMVLGDHAFQDSRFTAGPHGDVMMKVRLAAASET</sequence>
<comment type="cofactor">
    <cofactor evidence="1 8">
        <name>heme</name>
        <dbReference type="ChEBI" id="CHEBI:30413"/>
    </cofactor>
</comment>
<keyword evidence="3 8" id="KW-0349">Heme</keyword>
<gene>
    <name evidence="10" type="ORF">C8A05DRAFT_20548</name>
</gene>
<keyword evidence="9" id="KW-1133">Transmembrane helix</keyword>
<dbReference type="EMBL" id="MU856606">
    <property type="protein sequence ID" value="KAK3896482.1"/>
    <property type="molecule type" value="Genomic_DNA"/>
</dbReference>
<dbReference type="Gene3D" id="1.10.630.10">
    <property type="entry name" value="Cytochrome P450"/>
    <property type="match status" value="1"/>
</dbReference>
<dbReference type="SUPFAM" id="SSF48264">
    <property type="entry name" value="Cytochrome P450"/>
    <property type="match status" value="1"/>
</dbReference>
<feature type="binding site" description="axial binding residue" evidence="8">
    <location>
        <position position="463"/>
    </location>
    <ligand>
        <name>heme</name>
        <dbReference type="ChEBI" id="CHEBI:30413"/>
    </ligand>
    <ligandPart>
        <name>Fe</name>
        <dbReference type="ChEBI" id="CHEBI:18248"/>
    </ligandPart>
</feature>
<protein>
    <submittedName>
        <fullName evidence="10">Cytochrome P450</fullName>
    </submittedName>
</protein>
<evidence type="ECO:0000313" key="10">
    <source>
        <dbReference type="EMBL" id="KAK3896482.1"/>
    </source>
</evidence>
<evidence type="ECO:0000256" key="7">
    <source>
        <dbReference type="ARBA" id="ARBA00023033"/>
    </source>
</evidence>
<dbReference type="Proteomes" id="UP001303889">
    <property type="component" value="Unassembled WGS sequence"/>
</dbReference>
<dbReference type="InterPro" id="IPR001128">
    <property type="entry name" value="Cyt_P450"/>
</dbReference>
<dbReference type="AlphaFoldDB" id="A0AAN6M7U5"/>
<dbReference type="GO" id="GO:0016705">
    <property type="term" value="F:oxidoreductase activity, acting on paired donors, with incorporation or reduction of molecular oxygen"/>
    <property type="evidence" value="ECO:0007669"/>
    <property type="project" value="InterPro"/>
</dbReference>
<keyword evidence="11" id="KW-1185">Reference proteome</keyword>
<reference evidence="10" key="1">
    <citation type="journal article" date="2023" name="Mol. Phylogenet. Evol.">
        <title>Genome-scale phylogeny and comparative genomics of the fungal order Sordariales.</title>
        <authorList>
            <person name="Hensen N."/>
            <person name="Bonometti L."/>
            <person name="Westerberg I."/>
            <person name="Brannstrom I.O."/>
            <person name="Guillou S."/>
            <person name="Cros-Aarteil S."/>
            <person name="Calhoun S."/>
            <person name="Haridas S."/>
            <person name="Kuo A."/>
            <person name="Mondo S."/>
            <person name="Pangilinan J."/>
            <person name="Riley R."/>
            <person name="LaButti K."/>
            <person name="Andreopoulos B."/>
            <person name="Lipzen A."/>
            <person name="Chen C."/>
            <person name="Yan M."/>
            <person name="Daum C."/>
            <person name="Ng V."/>
            <person name="Clum A."/>
            <person name="Steindorff A."/>
            <person name="Ohm R.A."/>
            <person name="Martin F."/>
            <person name="Silar P."/>
            <person name="Natvig D.O."/>
            <person name="Lalanne C."/>
            <person name="Gautier V."/>
            <person name="Ament-Velasquez S.L."/>
            <person name="Kruys A."/>
            <person name="Hutchinson M.I."/>
            <person name="Powell A.J."/>
            <person name="Barry K."/>
            <person name="Miller A.N."/>
            <person name="Grigoriev I.V."/>
            <person name="Debuchy R."/>
            <person name="Gladieux P."/>
            <person name="Hiltunen Thoren M."/>
            <person name="Johannesson H."/>
        </authorList>
    </citation>
    <scope>NUCLEOTIDE SEQUENCE</scope>
    <source>
        <strain evidence="10">CBS 103.79</strain>
    </source>
</reference>
<dbReference type="PRINTS" id="PR00463">
    <property type="entry name" value="EP450I"/>
</dbReference>
<evidence type="ECO:0000256" key="4">
    <source>
        <dbReference type="ARBA" id="ARBA00022723"/>
    </source>
</evidence>
<feature type="transmembrane region" description="Helical" evidence="9">
    <location>
        <begin position="6"/>
        <end position="27"/>
    </location>
</feature>
<keyword evidence="6 8" id="KW-0408">Iron</keyword>
<evidence type="ECO:0000256" key="3">
    <source>
        <dbReference type="ARBA" id="ARBA00022617"/>
    </source>
</evidence>
<dbReference type="Pfam" id="PF00067">
    <property type="entry name" value="p450"/>
    <property type="match status" value="1"/>
</dbReference>
<keyword evidence="7" id="KW-0503">Monooxygenase</keyword>
<evidence type="ECO:0000256" key="9">
    <source>
        <dbReference type="SAM" id="Phobius"/>
    </source>
</evidence>
<evidence type="ECO:0000313" key="11">
    <source>
        <dbReference type="Proteomes" id="UP001303889"/>
    </source>
</evidence>
<dbReference type="GO" id="GO:0005506">
    <property type="term" value="F:iron ion binding"/>
    <property type="evidence" value="ECO:0007669"/>
    <property type="project" value="InterPro"/>
</dbReference>
<dbReference type="PRINTS" id="PR00385">
    <property type="entry name" value="P450"/>
</dbReference>
<dbReference type="InterPro" id="IPR050121">
    <property type="entry name" value="Cytochrome_P450_monoxygenase"/>
</dbReference>
<keyword evidence="9" id="KW-0812">Transmembrane</keyword>
<evidence type="ECO:0000256" key="2">
    <source>
        <dbReference type="ARBA" id="ARBA00005179"/>
    </source>
</evidence>
<keyword evidence="9" id="KW-0472">Membrane</keyword>
<organism evidence="10 11">
    <name type="scientific">Staphylotrichum tortipilum</name>
    <dbReference type="NCBI Taxonomy" id="2831512"/>
    <lineage>
        <taxon>Eukaryota</taxon>
        <taxon>Fungi</taxon>
        <taxon>Dikarya</taxon>
        <taxon>Ascomycota</taxon>
        <taxon>Pezizomycotina</taxon>
        <taxon>Sordariomycetes</taxon>
        <taxon>Sordariomycetidae</taxon>
        <taxon>Sordariales</taxon>
        <taxon>Chaetomiaceae</taxon>
        <taxon>Staphylotrichum</taxon>
    </lineage>
</organism>
<reference evidence="10" key="2">
    <citation type="submission" date="2023-05" db="EMBL/GenBank/DDBJ databases">
        <authorList>
            <consortium name="Lawrence Berkeley National Laboratory"/>
            <person name="Steindorff A."/>
            <person name="Hensen N."/>
            <person name="Bonometti L."/>
            <person name="Westerberg I."/>
            <person name="Brannstrom I.O."/>
            <person name="Guillou S."/>
            <person name="Cros-Aarteil S."/>
            <person name="Calhoun S."/>
            <person name="Haridas S."/>
            <person name="Kuo A."/>
            <person name="Mondo S."/>
            <person name="Pangilinan J."/>
            <person name="Riley R."/>
            <person name="Labutti K."/>
            <person name="Andreopoulos B."/>
            <person name="Lipzen A."/>
            <person name="Chen C."/>
            <person name="Yanf M."/>
            <person name="Daum C."/>
            <person name="Ng V."/>
            <person name="Clum A."/>
            <person name="Ohm R."/>
            <person name="Martin F."/>
            <person name="Silar P."/>
            <person name="Natvig D."/>
            <person name="Lalanne C."/>
            <person name="Gautier V."/>
            <person name="Ament-Velasquez S.L."/>
            <person name="Kruys A."/>
            <person name="Hutchinson M.I."/>
            <person name="Powell A.J."/>
            <person name="Barry K."/>
            <person name="Miller A.N."/>
            <person name="Grigoriev I.V."/>
            <person name="Debuchy R."/>
            <person name="Gladieux P."/>
            <person name="Thoren M.H."/>
            <person name="Johannesson H."/>
        </authorList>
    </citation>
    <scope>NUCLEOTIDE SEQUENCE</scope>
    <source>
        <strain evidence="10">CBS 103.79</strain>
    </source>
</reference>
<name>A0AAN6M7U5_9PEZI</name>